<dbReference type="GO" id="GO:0006303">
    <property type="term" value="P:double-strand break repair via nonhomologous end joining"/>
    <property type="evidence" value="ECO:0007669"/>
    <property type="project" value="TreeGrafter"/>
</dbReference>
<dbReference type="GO" id="GO:0000729">
    <property type="term" value="P:DNA double-strand break processing"/>
    <property type="evidence" value="ECO:0007669"/>
    <property type="project" value="TreeGrafter"/>
</dbReference>
<dbReference type="PANTHER" id="PTHR46060">
    <property type="entry name" value="MARINER MOS1 TRANSPOSASE-LIKE PROTEIN"/>
    <property type="match status" value="1"/>
</dbReference>
<sequence length="239" mass="28638">MYGVKLWRFKERAEIEKIQVRYIKWTLGLDIRTPDYLVLEETKREKLRVKAGIRARKFEEVVRKDVERKMSKYNLIPHELSPKNLLDHVSVCVSLRARQIQKEFLYFLIEADEKWILYNNVQKLQITKLSLVNRKGVMYLHDRRKTTRIPLHDNAKPHVASTTVQKLHQLNIDVLPNPLYCPDLSPTNFYFFHSLDDFLTEKQFRKDEDIGNAFQQFLSLRDSDFFSQKCMEHCESYLK</sequence>
<name>A0A0L7QYX0_9HYME</name>
<proteinExistence type="predicted"/>
<dbReference type="GO" id="GO:0044774">
    <property type="term" value="P:mitotic DNA integrity checkpoint signaling"/>
    <property type="evidence" value="ECO:0007669"/>
    <property type="project" value="TreeGrafter"/>
</dbReference>
<dbReference type="GO" id="GO:0031297">
    <property type="term" value="P:replication fork processing"/>
    <property type="evidence" value="ECO:0007669"/>
    <property type="project" value="TreeGrafter"/>
</dbReference>
<dbReference type="GO" id="GO:0042800">
    <property type="term" value="F:histone H3K4 methyltransferase activity"/>
    <property type="evidence" value="ECO:0007669"/>
    <property type="project" value="TreeGrafter"/>
</dbReference>
<keyword evidence="1" id="KW-0489">Methyltransferase</keyword>
<reference evidence="1 2" key="1">
    <citation type="submission" date="2015-07" db="EMBL/GenBank/DDBJ databases">
        <title>The genome of Habropoda laboriosa.</title>
        <authorList>
            <person name="Pan H."/>
            <person name="Kapheim K."/>
        </authorList>
    </citation>
    <scope>NUCLEOTIDE SEQUENCE [LARGE SCALE GENOMIC DNA]</scope>
    <source>
        <strain evidence="1">0110345459</strain>
    </source>
</reference>
<evidence type="ECO:0000313" key="1">
    <source>
        <dbReference type="EMBL" id="KOC63747.1"/>
    </source>
</evidence>
<dbReference type="GO" id="GO:0003697">
    <property type="term" value="F:single-stranded DNA binding"/>
    <property type="evidence" value="ECO:0007669"/>
    <property type="project" value="TreeGrafter"/>
</dbReference>
<gene>
    <name evidence="1" type="ORF">WH47_02286</name>
</gene>
<dbReference type="GO" id="GO:0044547">
    <property type="term" value="F:DNA topoisomerase binding"/>
    <property type="evidence" value="ECO:0007669"/>
    <property type="project" value="TreeGrafter"/>
</dbReference>
<dbReference type="AlphaFoldDB" id="A0A0L7QYX0"/>
<dbReference type="GO" id="GO:0003690">
    <property type="term" value="F:double-stranded DNA binding"/>
    <property type="evidence" value="ECO:0007669"/>
    <property type="project" value="TreeGrafter"/>
</dbReference>
<dbReference type="PANTHER" id="PTHR46060:SF2">
    <property type="entry name" value="HISTONE-LYSINE N-METHYLTRANSFERASE SETMAR"/>
    <property type="match status" value="1"/>
</dbReference>
<keyword evidence="2" id="KW-1185">Reference proteome</keyword>
<dbReference type="GO" id="GO:0000793">
    <property type="term" value="C:condensed chromosome"/>
    <property type="evidence" value="ECO:0007669"/>
    <property type="project" value="TreeGrafter"/>
</dbReference>
<keyword evidence="1" id="KW-0808">Transferase</keyword>
<dbReference type="STRING" id="597456.A0A0L7QYX0"/>
<dbReference type="GO" id="GO:0000014">
    <property type="term" value="F:single-stranded DNA endodeoxyribonuclease activity"/>
    <property type="evidence" value="ECO:0007669"/>
    <property type="project" value="TreeGrafter"/>
</dbReference>
<dbReference type="EMBL" id="KQ414687">
    <property type="protein sequence ID" value="KOC63747.1"/>
    <property type="molecule type" value="Genomic_DNA"/>
</dbReference>
<dbReference type="GO" id="GO:0035861">
    <property type="term" value="C:site of double-strand break"/>
    <property type="evidence" value="ECO:0007669"/>
    <property type="project" value="TreeGrafter"/>
</dbReference>
<dbReference type="Proteomes" id="UP000053825">
    <property type="component" value="Unassembled WGS sequence"/>
</dbReference>
<evidence type="ECO:0000313" key="2">
    <source>
        <dbReference type="Proteomes" id="UP000053825"/>
    </source>
</evidence>
<dbReference type="GO" id="GO:0015074">
    <property type="term" value="P:DNA integration"/>
    <property type="evidence" value="ECO:0007669"/>
    <property type="project" value="TreeGrafter"/>
</dbReference>
<dbReference type="GO" id="GO:0046975">
    <property type="term" value="F:histone H3K36 methyltransferase activity"/>
    <property type="evidence" value="ECO:0007669"/>
    <property type="project" value="TreeGrafter"/>
</dbReference>
<dbReference type="InterPro" id="IPR036397">
    <property type="entry name" value="RNaseH_sf"/>
</dbReference>
<organism evidence="1 2">
    <name type="scientific">Habropoda laboriosa</name>
    <dbReference type="NCBI Taxonomy" id="597456"/>
    <lineage>
        <taxon>Eukaryota</taxon>
        <taxon>Metazoa</taxon>
        <taxon>Ecdysozoa</taxon>
        <taxon>Arthropoda</taxon>
        <taxon>Hexapoda</taxon>
        <taxon>Insecta</taxon>
        <taxon>Pterygota</taxon>
        <taxon>Neoptera</taxon>
        <taxon>Endopterygota</taxon>
        <taxon>Hymenoptera</taxon>
        <taxon>Apocrita</taxon>
        <taxon>Aculeata</taxon>
        <taxon>Apoidea</taxon>
        <taxon>Anthophila</taxon>
        <taxon>Apidae</taxon>
        <taxon>Habropoda</taxon>
    </lineage>
</organism>
<accession>A0A0L7QYX0</accession>
<dbReference type="GO" id="GO:0005634">
    <property type="term" value="C:nucleus"/>
    <property type="evidence" value="ECO:0007669"/>
    <property type="project" value="TreeGrafter"/>
</dbReference>
<dbReference type="Gene3D" id="3.30.420.10">
    <property type="entry name" value="Ribonuclease H-like superfamily/Ribonuclease H"/>
    <property type="match status" value="1"/>
</dbReference>
<protein>
    <submittedName>
        <fullName evidence="1">Histone-lysine N-methyltransferase SETMAR</fullName>
    </submittedName>
</protein>
<dbReference type="GO" id="GO:0032259">
    <property type="term" value="P:methylation"/>
    <property type="evidence" value="ECO:0007669"/>
    <property type="project" value="UniProtKB-KW"/>
</dbReference>
<dbReference type="InterPro" id="IPR052709">
    <property type="entry name" value="Transposase-MT_Hybrid"/>
</dbReference>